<keyword evidence="3 8" id="KW-0418">Kinase</keyword>
<feature type="domain" description="Response regulatory" evidence="7">
    <location>
        <begin position="491"/>
        <end position="604"/>
    </location>
</feature>
<dbReference type="PROSITE" id="PS50110">
    <property type="entry name" value="RESPONSE_REGULATORY"/>
    <property type="match status" value="3"/>
</dbReference>
<dbReference type="CDD" id="cd00156">
    <property type="entry name" value="REC"/>
    <property type="match status" value="1"/>
</dbReference>
<dbReference type="EC" id="3.1.3.-" evidence="8"/>
<dbReference type="InterPro" id="IPR011006">
    <property type="entry name" value="CheY-like_superfamily"/>
</dbReference>
<feature type="coiled-coil region" evidence="5">
    <location>
        <begin position="133"/>
        <end position="202"/>
    </location>
</feature>
<dbReference type="SMART" id="SM00448">
    <property type="entry name" value="REC"/>
    <property type="match status" value="3"/>
</dbReference>
<dbReference type="SMART" id="SM00065">
    <property type="entry name" value="GAF"/>
    <property type="match status" value="1"/>
</dbReference>
<dbReference type="PANTHER" id="PTHR45339:SF1">
    <property type="entry name" value="HYBRID SIGNAL TRANSDUCTION HISTIDINE KINASE J"/>
    <property type="match status" value="1"/>
</dbReference>
<gene>
    <name evidence="8" type="primary">luxQ_15</name>
    <name evidence="8" type="ORF">GALL_186370</name>
</gene>
<evidence type="ECO:0000256" key="3">
    <source>
        <dbReference type="ARBA" id="ARBA00022777"/>
    </source>
</evidence>
<dbReference type="Gene3D" id="1.10.287.130">
    <property type="match status" value="1"/>
</dbReference>
<keyword evidence="2 8" id="KW-0808">Transferase</keyword>
<dbReference type="SMART" id="SM00388">
    <property type="entry name" value="HisKA"/>
    <property type="match status" value="1"/>
</dbReference>
<dbReference type="GO" id="GO:0016787">
    <property type="term" value="F:hydrolase activity"/>
    <property type="evidence" value="ECO:0007669"/>
    <property type="project" value="UniProtKB-KW"/>
</dbReference>
<feature type="domain" description="Response regulatory" evidence="7">
    <location>
        <begin position="613"/>
        <end position="729"/>
    </location>
</feature>
<sequence>MLSYLAQYLQAGTGALYLFDEGAVRLRLGASYAAGGEVNVGEQFRLGEGLIGQAAREQRVILLSDVPPGYLTIASALGRAAPRVVAAIPLLHGNRLVGVIEIGTFRDFSELELRFLELAREAIAIGLDANRSHRQMADLLDETQQQAEELRVQQEELQQSNEELEERAQMLEQQREKIRLKNQEVEIVADNLRHTVAELERISTYKSEFLANMSHELRTPLNSLLILSSLLMQNKEGNLSDKQVDFAATINGAGKDLLQLINDILDLAKVEAGQLQFNFGEIALADLCDSLRALFVPLAGQSGLAFRVGVDSDVPALFPGDPQRLQQILKNLLANALKFTEQGEVALQVILPAPADNPLPVPALAFAVKDSGIGIPPEKQEVIFQAFQQADGSVSRKYGGTGLGLSISLELARRMHGDIRVKSIAGEGSVFTLYLPLAAADLPQAGVRIESAPRAPAPRPLAPPQPPQPGPLLFAAPLPDDRERLAPGDKCILIIEDDLNFAKILQDMVVERGFAVLVAADGESGIALADRYLPSAVVLDVMLPHIDGWGVMRALKDNPRTRHLPVHFITCLEDRQKAMAMGAIGFVTKPLSAEQLNEVFQSIETSLAKSVRRLLIVEDDGDEAKSMRALLEERDVDITVAASGNDAIALLATQAFDCMVLDLGLSDISGFELLEQLQGMEGARRIPVIVHSGRDLSHEDERRLRHFAESIIIKGTMSPERLLNEVTLFLHLVESDLHPSKQRMIRTAIDKEAMLEGRKVLLVDDDMRNVFSLSSVLAEKSMTVIEAENGREALARLEEHPDVSIVLMDIMMPEMDGYTAMRAIRNNPRTANLPIIAMTAKALKGDHEKCMAAGASDYIAKPIEVDRLLSLIRVWIFQRS</sequence>
<dbReference type="SUPFAM" id="SSF55781">
    <property type="entry name" value="GAF domain-like"/>
    <property type="match status" value="1"/>
</dbReference>
<dbReference type="GO" id="GO:0000155">
    <property type="term" value="F:phosphorelay sensor kinase activity"/>
    <property type="evidence" value="ECO:0007669"/>
    <property type="project" value="InterPro"/>
</dbReference>
<accession>A0A1J5SGC8</accession>
<dbReference type="PANTHER" id="PTHR45339">
    <property type="entry name" value="HYBRID SIGNAL TRANSDUCTION HISTIDINE KINASE J"/>
    <property type="match status" value="1"/>
</dbReference>
<dbReference type="InterPro" id="IPR005467">
    <property type="entry name" value="His_kinase_dom"/>
</dbReference>
<dbReference type="SUPFAM" id="SSF55874">
    <property type="entry name" value="ATPase domain of HSP90 chaperone/DNA topoisomerase II/histidine kinase"/>
    <property type="match status" value="1"/>
</dbReference>
<evidence type="ECO:0000256" key="5">
    <source>
        <dbReference type="SAM" id="Coils"/>
    </source>
</evidence>
<keyword evidence="1" id="KW-0597">Phosphoprotein</keyword>
<protein>
    <submittedName>
        <fullName evidence="8">Autoinducer 2 sensor kinase/phosphatase LuxQ</fullName>
        <ecNumber evidence="8">2.7.13.3</ecNumber>
        <ecNumber evidence="8">3.1.3.-</ecNumber>
    </submittedName>
</protein>
<dbReference type="InterPro" id="IPR029016">
    <property type="entry name" value="GAF-like_dom_sf"/>
</dbReference>
<dbReference type="EC" id="2.7.13.3" evidence="8"/>
<dbReference type="Pfam" id="PF02518">
    <property type="entry name" value="HATPase_c"/>
    <property type="match status" value="1"/>
</dbReference>
<proteinExistence type="predicted"/>
<evidence type="ECO:0000313" key="8">
    <source>
        <dbReference type="EMBL" id="OIQ99229.1"/>
    </source>
</evidence>
<keyword evidence="8" id="KW-0378">Hydrolase</keyword>
<dbReference type="Pfam" id="PF00072">
    <property type="entry name" value="Response_reg"/>
    <property type="match status" value="3"/>
</dbReference>
<evidence type="ECO:0000256" key="2">
    <source>
        <dbReference type="ARBA" id="ARBA00022679"/>
    </source>
</evidence>
<organism evidence="8">
    <name type="scientific">mine drainage metagenome</name>
    <dbReference type="NCBI Taxonomy" id="410659"/>
    <lineage>
        <taxon>unclassified sequences</taxon>
        <taxon>metagenomes</taxon>
        <taxon>ecological metagenomes</taxon>
    </lineage>
</organism>
<dbReference type="InterPro" id="IPR001789">
    <property type="entry name" value="Sig_transdc_resp-reg_receiver"/>
</dbReference>
<evidence type="ECO:0000259" key="7">
    <source>
        <dbReference type="PROSITE" id="PS50110"/>
    </source>
</evidence>
<dbReference type="Gene3D" id="3.30.450.40">
    <property type="match status" value="1"/>
</dbReference>
<dbReference type="InterPro" id="IPR003018">
    <property type="entry name" value="GAF"/>
</dbReference>
<dbReference type="InterPro" id="IPR036097">
    <property type="entry name" value="HisK_dim/P_sf"/>
</dbReference>
<dbReference type="SMART" id="SM00387">
    <property type="entry name" value="HATPase_c"/>
    <property type="match status" value="1"/>
</dbReference>
<evidence type="ECO:0000256" key="1">
    <source>
        <dbReference type="ARBA" id="ARBA00022553"/>
    </source>
</evidence>
<dbReference type="InterPro" id="IPR036890">
    <property type="entry name" value="HATPase_C_sf"/>
</dbReference>
<keyword evidence="4" id="KW-0902">Two-component regulatory system</keyword>
<dbReference type="Gene3D" id="3.40.50.2300">
    <property type="match status" value="3"/>
</dbReference>
<dbReference type="InterPro" id="IPR003661">
    <property type="entry name" value="HisK_dim/P_dom"/>
</dbReference>
<dbReference type="PROSITE" id="PS50109">
    <property type="entry name" value="HIS_KIN"/>
    <property type="match status" value="1"/>
</dbReference>
<comment type="caution">
    <text evidence="8">The sequence shown here is derived from an EMBL/GenBank/DDBJ whole genome shotgun (WGS) entry which is preliminary data.</text>
</comment>
<dbReference type="SUPFAM" id="SSF47384">
    <property type="entry name" value="Homodimeric domain of signal transducing histidine kinase"/>
    <property type="match status" value="1"/>
</dbReference>
<dbReference type="SUPFAM" id="SSF52172">
    <property type="entry name" value="CheY-like"/>
    <property type="match status" value="3"/>
</dbReference>
<feature type="domain" description="Histidine kinase" evidence="6">
    <location>
        <begin position="212"/>
        <end position="439"/>
    </location>
</feature>
<dbReference type="AlphaFoldDB" id="A0A1J5SGC8"/>
<dbReference type="EMBL" id="MLJW01000108">
    <property type="protein sequence ID" value="OIQ99229.1"/>
    <property type="molecule type" value="Genomic_DNA"/>
</dbReference>
<feature type="domain" description="Response regulatory" evidence="7">
    <location>
        <begin position="759"/>
        <end position="876"/>
    </location>
</feature>
<evidence type="ECO:0000259" key="6">
    <source>
        <dbReference type="PROSITE" id="PS50109"/>
    </source>
</evidence>
<dbReference type="Pfam" id="PF00512">
    <property type="entry name" value="HisKA"/>
    <property type="match status" value="1"/>
</dbReference>
<dbReference type="InterPro" id="IPR003594">
    <property type="entry name" value="HATPase_dom"/>
</dbReference>
<dbReference type="Gene3D" id="3.30.565.10">
    <property type="entry name" value="Histidine kinase-like ATPase, C-terminal domain"/>
    <property type="match status" value="1"/>
</dbReference>
<dbReference type="PRINTS" id="PR00344">
    <property type="entry name" value="BCTRLSENSOR"/>
</dbReference>
<reference evidence="8" key="1">
    <citation type="submission" date="2016-10" db="EMBL/GenBank/DDBJ databases">
        <title>Sequence of Gallionella enrichment culture.</title>
        <authorList>
            <person name="Poehlein A."/>
            <person name="Muehling M."/>
            <person name="Daniel R."/>
        </authorList>
    </citation>
    <scope>NUCLEOTIDE SEQUENCE</scope>
</reference>
<dbReference type="CDD" id="cd17546">
    <property type="entry name" value="REC_hyHK_CKI1_RcsC-like"/>
    <property type="match status" value="1"/>
</dbReference>
<evidence type="ECO:0000256" key="4">
    <source>
        <dbReference type="ARBA" id="ARBA00023012"/>
    </source>
</evidence>
<dbReference type="Pfam" id="PF13185">
    <property type="entry name" value="GAF_2"/>
    <property type="match status" value="1"/>
</dbReference>
<dbReference type="CDD" id="cd16922">
    <property type="entry name" value="HATPase_EvgS-ArcB-TorS-like"/>
    <property type="match status" value="1"/>
</dbReference>
<dbReference type="InterPro" id="IPR004358">
    <property type="entry name" value="Sig_transdc_His_kin-like_C"/>
</dbReference>
<dbReference type="CDD" id="cd00082">
    <property type="entry name" value="HisKA"/>
    <property type="match status" value="1"/>
</dbReference>
<dbReference type="FunFam" id="3.30.565.10:FF:000010">
    <property type="entry name" value="Sensor histidine kinase RcsC"/>
    <property type="match status" value="1"/>
</dbReference>
<keyword evidence="5" id="KW-0175">Coiled coil</keyword>
<name>A0A1J5SGC8_9ZZZZ</name>